<name>A0ACC0BIC5_CATRO</name>
<evidence type="ECO:0000313" key="2">
    <source>
        <dbReference type="Proteomes" id="UP001060085"/>
    </source>
</evidence>
<accession>A0ACC0BIC5</accession>
<keyword evidence="2" id="KW-1185">Reference proteome</keyword>
<dbReference type="EMBL" id="CM044703">
    <property type="protein sequence ID" value="KAI5672363.1"/>
    <property type="molecule type" value="Genomic_DNA"/>
</dbReference>
<dbReference type="Proteomes" id="UP001060085">
    <property type="component" value="Linkage Group LG03"/>
</dbReference>
<sequence length="135" mass="15510">MNLKQIVLRSNLYGTCDASICVKHIVLPPYVEIVDNTKHIASLMEPIDFYPIDVVFMPVRNAIHSIHSYGNENEKQAILFLEIWTNEKENSRLENNQHPIPLSPFTFQKKLAKLIVTISSVTEVLMTTSKFCHKQ</sequence>
<organism evidence="1 2">
    <name type="scientific">Catharanthus roseus</name>
    <name type="common">Madagascar periwinkle</name>
    <name type="synonym">Vinca rosea</name>
    <dbReference type="NCBI Taxonomy" id="4058"/>
    <lineage>
        <taxon>Eukaryota</taxon>
        <taxon>Viridiplantae</taxon>
        <taxon>Streptophyta</taxon>
        <taxon>Embryophyta</taxon>
        <taxon>Tracheophyta</taxon>
        <taxon>Spermatophyta</taxon>
        <taxon>Magnoliopsida</taxon>
        <taxon>eudicotyledons</taxon>
        <taxon>Gunneridae</taxon>
        <taxon>Pentapetalae</taxon>
        <taxon>asterids</taxon>
        <taxon>lamiids</taxon>
        <taxon>Gentianales</taxon>
        <taxon>Apocynaceae</taxon>
        <taxon>Rauvolfioideae</taxon>
        <taxon>Vinceae</taxon>
        <taxon>Catharanthinae</taxon>
        <taxon>Catharanthus</taxon>
    </lineage>
</organism>
<gene>
    <name evidence="1" type="ORF">M9H77_12727</name>
</gene>
<evidence type="ECO:0000313" key="1">
    <source>
        <dbReference type="EMBL" id="KAI5672363.1"/>
    </source>
</evidence>
<protein>
    <submittedName>
        <fullName evidence="1">Uncharacterized protein</fullName>
    </submittedName>
</protein>
<reference evidence="2" key="1">
    <citation type="journal article" date="2023" name="Nat. Plants">
        <title>Single-cell RNA sequencing provides a high-resolution roadmap for understanding the multicellular compartmentation of specialized metabolism.</title>
        <authorList>
            <person name="Sun S."/>
            <person name="Shen X."/>
            <person name="Li Y."/>
            <person name="Li Y."/>
            <person name="Wang S."/>
            <person name="Li R."/>
            <person name="Zhang H."/>
            <person name="Shen G."/>
            <person name="Guo B."/>
            <person name="Wei J."/>
            <person name="Xu J."/>
            <person name="St-Pierre B."/>
            <person name="Chen S."/>
            <person name="Sun C."/>
        </authorList>
    </citation>
    <scope>NUCLEOTIDE SEQUENCE [LARGE SCALE GENOMIC DNA]</scope>
</reference>
<comment type="caution">
    <text evidence="1">The sequence shown here is derived from an EMBL/GenBank/DDBJ whole genome shotgun (WGS) entry which is preliminary data.</text>
</comment>
<proteinExistence type="predicted"/>